<dbReference type="RefSeq" id="WP_036836132.1">
    <property type="nucleotide sequence ID" value="NZ_AVPG01000034.1"/>
</dbReference>
<dbReference type="GO" id="GO:0009401">
    <property type="term" value="P:phosphoenolpyruvate-dependent sugar phosphotransferase system"/>
    <property type="evidence" value="ECO:0007669"/>
    <property type="project" value="UniProtKB-KW"/>
</dbReference>
<evidence type="ECO:0000256" key="2">
    <source>
        <dbReference type="ARBA" id="ARBA00022597"/>
    </source>
</evidence>
<reference evidence="8 9" key="1">
    <citation type="submission" date="2013-08" db="EMBL/GenBank/DDBJ databases">
        <authorList>
            <person name="Huang J."/>
            <person name="Wang G."/>
        </authorList>
    </citation>
    <scope>NUCLEOTIDE SEQUENCE [LARGE SCALE GENOMIC DNA]</scope>
    <source>
        <strain evidence="8 9">JSM 072002</strain>
    </source>
</reference>
<comment type="caution">
    <text evidence="8">The sequence shown here is derived from an EMBL/GenBank/DDBJ whole genome shotgun (WGS) entry which is preliminary data.</text>
</comment>
<dbReference type="Proteomes" id="UP000030401">
    <property type="component" value="Unassembled WGS sequence"/>
</dbReference>
<dbReference type="PANTHER" id="PTHR34382:SF7">
    <property type="entry name" value="PTS SYSTEM N,N'-DIACETYLCHITOBIOSE-SPECIFIC EIIA COMPONENT"/>
    <property type="match status" value="1"/>
</dbReference>
<dbReference type="Gene3D" id="1.20.58.80">
    <property type="entry name" value="Phosphotransferase system, lactose/cellobiose-type IIA subunit"/>
    <property type="match status" value="1"/>
</dbReference>
<keyword evidence="1" id="KW-0813">Transport</keyword>
<evidence type="ECO:0000313" key="9">
    <source>
        <dbReference type="Proteomes" id="UP000030401"/>
    </source>
</evidence>
<evidence type="ECO:0000256" key="5">
    <source>
        <dbReference type="PIRSR" id="PIRSR000699-1"/>
    </source>
</evidence>
<dbReference type="EMBL" id="AVPG01000034">
    <property type="protein sequence ID" value="KGX84627.1"/>
    <property type="molecule type" value="Genomic_DNA"/>
</dbReference>
<accession>A0A0A5HLX3</accession>
<dbReference type="InterPro" id="IPR003188">
    <property type="entry name" value="PTS_IIA_lac/cel"/>
</dbReference>
<keyword evidence="2" id="KW-0762">Sugar transport</keyword>
<dbReference type="GO" id="GO:0046872">
    <property type="term" value="F:metal ion binding"/>
    <property type="evidence" value="ECO:0007669"/>
    <property type="project" value="UniProtKB-KW"/>
</dbReference>
<evidence type="ECO:0000256" key="4">
    <source>
        <dbReference type="ARBA" id="ARBA00022683"/>
    </source>
</evidence>
<protein>
    <submittedName>
        <fullName evidence="8">PTS mannose transporter subunit IIA</fullName>
    </submittedName>
</protein>
<name>A0A0A5HLX3_9BACI</name>
<dbReference type="InterPro" id="IPR036542">
    <property type="entry name" value="PTS_IIA_lac/cel_sf"/>
</dbReference>
<dbReference type="Pfam" id="PF02255">
    <property type="entry name" value="PTS_IIA"/>
    <property type="match status" value="1"/>
</dbReference>
<evidence type="ECO:0000256" key="1">
    <source>
        <dbReference type="ARBA" id="ARBA00022448"/>
    </source>
</evidence>
<dbReference type="OrthoDB" id="350602at2"/>
<dbReference type="GO" id="GO:0016740">
    <property type="term" value="F:transferase activity"/>
    <property type="evidence" value="ECO:0007669"/>
    <property type="project" value="UniProtKB-KW"/>
</dbReference>
<sequence>MNHSKESEIFEIIAHGGNAKSLAYEALAAAEEQLYEIAETKFAEAKTELTTAHKTQTKLIQEEINGTPIQLSLLMIHAQDHLMTSISEVNLIEKMIKMTKRLNQLENKEEENA</sequence>
<keyword evidence="6" id="KW-0460">Magnesium</keyword>
<dbReference type="PANTHER" id="PTHR34382">
    <property type="entry name" value="PTS SYSTEM N,N'-DIACETYLCHITOBIOSE-SPECIFIC EIIA COMPONENT"/>
    <property type="match status" value="1"/>
</dbReference>
<dbReference type="PROSITE" id="PS51095">
    <property type="entry name" value="PTS_EIIA_TYPE_3"/>
    <property type="match status" value="1"/>
</dbReference>
<dbReference type="eggNOG" id="COG1447">
    <property type="taxonomic scope" value="Bacteria"/>
</dbReference>
<keyword evidence="4" id="KW-0598">Phosphotransferase system</keyword>
<evidence type="ECO:0000313" key="8">
    <source>
        <dbReference type="EMBL" id="KGX84627.1"/>
    </source>
</evidence>
<feature type="active site" description="Tele-phosphohistidine intermediate" evidence="5">
    <location>
        <position position="77"/>
    </location>
</feature>
<dbReference type="SUPFAM" id="SSF46973">
    <property type="entry name" value="Enzyme IIa from lactose specific PTS, IIa-lac"/>
    <property type="match status" value="1"/>
</dbReference>
<evidence type="ECO:0000256" key="7">
    <source>
        <dbReference type="PROSITE-ProRule" id="PRU00418"/>
    </source>
</evidence>
<comment type="cofactor">
    <cofactor evidence="6">
        <name>Mg(2+)</name>
        <dbReference type="ChEBI" id="CHEBI:18420"/>
    </cofactor>
    <text evidence="6">Binds 1 Mg(2+) ion per trimer.</text>
</comment>
<feature type="modified residue" description="Phosphohistidine; by HPr" evidence="7">
    <location>
        <position position="77"/>
    </location>
</feature>
<organism evidence="8 9">
    <name type="scientific">Pontibacillus litoralis JSM 072002</name>
    <dbReference type="NCBI Taxonomy" id="1385512"/>
    <lineage>
        <taxon>Bacteria</taxon>
        <taxon>Bacillati</taxon>
        <taxon>Bacillota</taxon>
        <taxon>Bacilli</taxon>
        <taxon>Bacillales</taxon>
        <taxon>Bacillaceae</taxon>
        <taxon>Pontibacillus</taxon>
    </lineage>
</organism>
<feature type="binding site" evidence="6">
    <location>
        <position position="80"/>
    </location>
    <ligand>
        <name>Mg(2+)</name>
        <dbReference type="ChEBI" id="CHEBI:18420"/>
        <note>ligand shared between all trimeric partners</note>
    </ligand>
</feature>
<dbReference type="AlphaFoldDB" id="A0A0A5HLX3"/>
<keyword evidence="6" id="KW-0479">Metal-binding</keyword>
<keyword evidence="9" id="KW-1185">Reference proteome</keyword>
<keyword evidence="3" id="KW-0808">Transferase</keyword>
<evidence type="ECO:0000256" key="6">
    <source>
        <dbReference type="PIRSR" id="PIRSR000699-2"/>
    </source>
</evidence>
<dbReference type="STRING" id="1385512.N784_12280"/>
<proteinExistence type="predicted"/>
<gene>
    <name evidence="8" type="ORF">N784_12280</name>
</gene>
<dbReference type="PIRSF" id="PIRSF000699">
    <property type="entry name" value="PTS_IILac_III"/>
    <property type="match status" value="1"/>
</dbReference>
<evidence type="ECO:0000256" key="3">
    <source>
        <dbReference type="ARBA" id="ARBA00022679"/>
    </source>
</evidence>